<keyword evidence="2 7" id="KW-1003">Cell membrane</keyword>
<dbReference type="AlphaFoldDB" id="A0A381F467"/>
<evidence type="ECO:0000313" key="11">
    <source>
        <dbReference type="Proteomes" id="UP000255231"/>
    </source>
</evidence>
<comment type="function">
    <text evidence="7">Catalyzes the transfer of the diacylglyceryl group from phosphatidylglycerol to the sulfhydryl group of the N-terminal cysteine of a prolipoprotein, the first step in the formation of mature lipoproteins.</text>
</comment>
<comment type="subcellular location">
    <subcellularLocation>
        <location evidence="7">Cell membrane</location>
        <topology evidence="7">Multi-pass membrane protein</topology>
    </subcellularLocation>
</comment>
<feature type="transmembrane region" description="Helical" evidence="7">
    <location>
        <begin position="269"/>
        <end position="290"/>
    </location>
</feature>
<reference evidence="8 10" key="1">
    <citation type="submission" date="2017-01" db="EMBL/GenBank/DDBJ databases">
        <authorList>
            <person name="Varghese N."/>
            <person name="Submissions S."/>
        </authorList>
    </citation>
    <scope>NUCLEOTIDE SEQUENCE [LARGE SCALE GENOMIC DNA]</scope>
    <source>
        <strain evidence="8 10">ATCC 27950</strain>
    </source>
</reference>
<dbReference type="GO" id="GO:0005886">
    <property type="term" value="C:plasma membrane"/>
    <property type="evidence" value="ECO:0007669"/>
    <property type="project" value="UniProtKB-SubCell"/>
</dbReference>
<accession>A0A381F467</accession>
<keyword evidence="10" id="KW-1185">Reference proteome</keyword>
<dbReference type="GO" id="GO:0008961">
    <property type="term" value="F:phosphatidylglycerol-prolipoprotein diacylglyceryl transferase activity"/>
    <property type="evidence" value="ECO:0007669"/>
    <property type="project" value="UniProtKB-UniRule"/>
</dbReference>
<evidence type="ECO:0000313" key="10">
    <source>
        <dbReference type="Proteomes" id="UP000185725"/>
    </source>
</evidence>
<feature type="transmembrane region" description="Helical" evidence="7">
    <location>
        <begin position="191"/>
        <end position="212"/>
    </location>
</feature>
<feature type="transmembrane region" description="Helical" evidence="7">
    <location>
        <begin position="156"/>
        <end position="179"/>
    </location>
</feature>
<feature type="transmembrane region" description="Helical" evidence="7">
    <location>
        <begin position="355"/>
        <end position="371"/>
    </location>
</feature>
<dbReference type="Proteomes" id="UP000255231">
    <property type="component" value="Unassembled WGS sequence"/>
</dbReference>
<reference evidence="9 11" key="2">
    <citation type="submission" date="2018-06" db="EMBL/GenBank/DDBJ databases">
        <authorList>
            <consortium name="Pathogen Informatics"/>
            <person name="Doyle S."/>
        </authorList>
    </citation>
    <scope>NUCLEOTIDE SEQUENCE [LARGE SCALE GENOMIC DNA]</scope>
    <source>
        <strain evidence="9 11">NCTC13560</strain>
    </source>
</reference>
<evidence type="ECO:0000313" key="9">
    <source>
        <dbReference type="EMBL" id="SUX41278.1"/>
    </source>
</evidence>
<evidence type="ECO:0000256" key="3">
    <source>
        <dbReference type="ARBA" id="ARBA00022679"/>
    </source>
</evidence>
<dbReference type="EMBL" id="UFVS01000001">
    <property type="protein sequence ID" value="SUX41278.1"/>
    <property type="molecule type" value="Genomic_DNA"/>
</dbReference>
<dbReference type="Proteomes" id="UP000185725">
    <property type="component" value="Unassembled WGS sequence"/>
</dbReference>
<evidence type="ECO:0000256" key="6">
    <source>
        <dbReference type="ARBA" id="ARBA00023136"/>
    </source>
</evidence>
<dbReference type="HAMAP" id="MF_01147">
    <property type="entry name" value="Lgt"/>
    <property type="match status" value="1"/>
</dbReference>
<keyword evidence="3 7" id="KW-0808">Transferase</keyword>
<dbReference type="UniPathway" id="UPA00664"/>
<evidence type="ECO:0000256" key="5">
    <source>
        <dbReference type="ARBA" id="ARBA00022989"/>
    </source>
</evidence>
<organism evidence="9 11">
    <name type="scientific">Chryseobacterium indoltheticum</name>
    <dbReference type="NCBI Taxonomy" id="254"/>
    <lineage>
        <taxon>Bacteria</taxon>
        <taxon>Pseudomonadati</taxon>
        <taxon>Bacteroidota</taxon>
        <taxon>Flavobacteriia</taxon>
        <taxon>Flavobacteriales</taxon>
        <taxon>Weeksellaceae</taxon>
        <taxon>Chryseobacterium group</taxon>
        <taxon>Chryseobacterium</taxon>
    </lineage>
</organism>
<dbReference type="InterPro" id="IPR001640">
    <property type="entry name" value="Lgt"/>
</dbReference>
<protein>
    <recommendedName>
        <fullName evidence="7">Phosphatidylglycerol--prolipoprotein diacylglyceryl transferase</fullName>
        <ecNumber evidence="7">2.5.1.145</ecNumber>
    </recommendedName>
</protein>
<evidence type="ECO:0000256" key="7">
    <source>
        <dbReference type="HAMAP-Rule" id="MF_01147"/>
    </source>
</evidence>
<evidence type="ECO:0000256" key="2">
    <source>
        <dbReference type="ARBA" id="ARBA00022475"/>
    </source>
</evidence>
<name>A0A381F467_9FLAO</name>
<keyword evidence="4 7" id="KW-0812">Transmembrane</keyword>
<keyword evidence="9" id="KW-0328">Glycosyltransferase</keyword>
<dbReference type="EC" id="2.5.1.145" evidence="7"/>
<feature type="transmembrane region" description="Helical" evidence="7">
    <location>
        <begin position="323"/>
        <end position="343"/>
    </location>
</feature>
<feature type="binding site" evidence="7">
    <location>
        <position position="285"/>
    </location>
    <ligand>
        <name>a 1,2-diacyl-sn-glycero-3-phospho-(1'-sn-glycerol)</name>
        <dbReference type="ChEBI" id="CHEBI:64716"/>
    </ligand>
</feature>
<dbReference type="Pfam" id="PF01790">
    <property type="entry name" value="LGT"/>
    <property type="match status" value="1"/>
</dbReference>
<dbReference type="GO" id="GO:0042158">
    <property type="term" value="P:lipoprotein biosynthetic process"/>
    <property type="evidence" value="ECO:0007669"/>
    <property type="project" value="UniProtKB-UniRule"/>
</dbReference>
<comment type="similarity">
    <text evidence="1 7">Belongs to the Lgt family.</text>
</comment>
<comment type="catalytic activity">
    <reaction evidence="7">
        <text>L-cysteinyl-[prolipoprotein] + a 1,2-diacyl-sn-glycero-3-phospho-(1'-sn-glycerol) = an S-1,2-diacyl-sn-glyceryl-L-cysteinyl-[prolipoprotein] + sn-glycerol 1-phosphate + H(+)</text>
        <dbReference type="Rhea" id="RHEA:56712"/>
        <dbReference type="Rhea" id="RHEA-COMP:14679"/>
        <dbReference type="Rhea" id="RHEA-COMP:14680"/>
        <dbReference type="ChEBI" id="CHEBI:15378"/>
        <dbReference type="ChEBI" id="CHEBI:29950"/>
        <dbReference type="ChEBI" id="CHEBI:57685"/>
        <dbReference type="ChEBI" id="CHEBI:64716"/>
        <dbReference type="ChEBI" id="CHEBI:140658"/>
        <dbReference type="EC" id="2.5.1.145"/>
    </reaction>
</comment>
<gene>
    <name evidence="7 9" type="primary">lgt</name>
    <name evidence="9" type="ORF">NCTC13560_00072</name>
    <name evidence="8" type="ORF">SAMN05421682_104132</name>
</gene>
<keyword evidence="6 7" id="KW-0472">Membrane</keyword>
<dbReference type="EMBL" id="FTMF01000004">
    <property type="protein sequence ID" value="SIQ33553.1"/>
    <property type="molecule type" value="Genomic_DNA"/>
</dbReference>
<keyword evidence="5 7" id="KW-1133">Transmembrane helix</keyword>
<dbReference type="NCBIfam" id="TIGR00544">
    <property type="entry name" value="lgt"/>
    <property type="match status" value="1"/>
</dbReference>
<keyword evidence="9" id="KW-0449">Lipoprotein</keyword>
<sequence>MSTILFRTYLVAFALISQCFFSQYYKDGLSDGTLKVNSQDIPVKIFATSEPYELDSFAQVNKNPSTLVILNKSNVEKSRFISSSMILANYKNAKYQFFDKEFKLIENVPVTADNIETLKYVVRTEKPIASADTVSLETSFKIWDPTSGIELGPITLHFYSLMFIFAFGLGYVLMTKMFNTDNVNLKYLEPLFTWTLIGTILGARMGHVIFYQPELFKEDFWSVFLPISTKNGLKFTGFSGLASHGATIALIFTTLYYSFKIIKKNPFWVYDRLGIVVAIGGAFVRMGNFFNSEIVGKPVDPNSPFALLFPQQSSEYGITVPRYPTQLFEAIGYVLLFILLWVLYKKTDKKYQQGWLFGLFFIILWAIRFFVEFLKEPQGDEFISFAGLNTGQILSIPFMIAGFVIMIYSKKFKITEAENAKPE</sequence>
<evidence type="ECO:0000313" key="8">
    <source>
        <dbReference type="EMBL" id="SIQ33553.1"/>
    </source>
</evidence>
<dbReference type="PANTHER" id="PTHR30589">
    <property type="entry name" value="PROLIPOPROTEIN DIACYLGLYCERYL TRANSFERASE"/>
    <property type="match status" value="1"/>
</dbReference>
<proteinExistence type="inferred from homology"/>
<dbReference type="PANTHER" id="PTHR30589:SF0">
    <property type="entry name" value="PHOSPHATIDYLGLYCEROL--PROLIPOPROTEIN DIACYLGLYCERYL TRANSFERASE"/>
    <property type="match status" value="1"/>
</dbReference>
<feature type="transmembrane region" description="Helical" evidence="7">
    <location>
        <begin position="232"/>
        <end position="257"/>
    </location>
</feature>
<comment type="pathway">
    <text evidence="7">Protein modification; lipoprotein biosynthesis (diacylglyceryl transfer).</text>
</comment>
<feature type="transmembrane region" description="Helical" evidence="7">
    <location>
        <begin position="383"/>
        <end position="408"/>
    </location>
</feature>
<evidence type="ECO:0000256" key="1">
    <source>
        <dbReference type="ARBA" id="ARBA00007150"/>
    </source>
</evidence>
<evidence type="ECO:0000256" key="4">
    <source>
        <dbReference type="ARBA" id="ARBA00022692"/>
    </source>
</evidence>